<dbReference type="EMBL" id="JARTMM020000001">
    <property type="protein sequence ID" value="MEC5496011.1"/>
    <property type="molecule type" value="Genomic_DNA"/>
</dbReference>
<proteinExistence type="predicted"/>
<reference evidence="2 4" key="1">
    <citation type="journal article" date="2023" name="Nat. Commun.">
        <title>Genomic dissection of endemic carbapenem resistance reveals metallo-beta-lactamase dissemination through clonal, plasmid and integron transfer.</title>
        <authorList>
            <person name="Macesic N."/>
            <person name="Hawkey J."/>
            <person name="Vezina B."/>
            <person name="Wisniewski J.A."/>
            <person name="Cottingham H."/>
            <person name="Blakeway L.V."/>
            <person name="Harshegyi T."/>
            <person name="Pragastis K."/>
            <person name="Badoordeen G.Z."/>
            <person name="Dennison A."/>
            <person name="Spelman D.W."/>
            <person name="Jenney A.W.J."/>
            <person name="Peleg A.Y."/>
        </authorList>
    </citation>
    <scope>NUCLEOTIDE SEQUENCE [LARGE SCALE GENOMIC DNA]</scope>
    <source>
        <strain evidence="2 4">CPO519</strain>
    </source>
</reference>
<evidence type="ECO:0000313" key="4">
    <source>
        <dbReference type="Proteomes" id="UP001174156"/>
    </source>
</evidence>
<evidence type="ECO:0000313" key="3">
    <source>
        <dbReference type="EMBL" id="MEC5498173.1"/>
    </source>
</evidence>
<dbReference type="EMBL" id="JARTMM020000001">
    <property type="protein sequence ID" value="MEC5498173.1"/>
    <property type="molecule type" value="Genomic_DNA"/>
</dbReference>
<dbReference type="EMBL" id="JARTMM010000160">
    <property type="protein sequence ID" value="MDK4883881.1"/>
    <property type="molecule type" value="Genomic_DNA"/>
</dbReference>
<protein>
    <submittedName>
        <fullName evidence="1">Uncharacterized protein</fullName>
    </submittedName>
</protein>
<sequence>MNDVKSKAEISPDNEKDKYLDINDCIEYLRISKSEFAELIIQNSLEPKFHWSGYLETQMTISLLEYTRLFDSKKLKTCSIEEWEDISISTEKFTLDGYINFEGYISITGAEYFVMELLKSGASKKLCINDIYLIDDLTRDSVVTLLDHKQKLSKKIRSCKKELNSSEIYTIYSGSPNQELNVEDCKFLKEEIFQVIKKNKEIEIELKDNERNKYSGKELFTMIVPSIIRYIRERDQIKDKPQQDDGVGGLKKAVEDYIERDESLKFLTSNFKKNWQTVINGKKGGQGKSILDKIFEEEIRNTKV</sequence>
<reference evidence="1" key="2">
    <citation type="submission" date="2023-01" db="EMBL/GenBank/DDBJ databases">
        <title>Genomic dissection of endemic carbapenem resistance: metallo-beta-lactamase gene dissemination through clonal, plasmid and integron transfer pathways.</title>
        <authorList>
            <person name="Macesic N."/>
        </authorList>
    </citation>
    <scope>NUCLEOTIDE SEQUENCE</scope>
    <source>
        <strain evidence="1">CPO519</strain>
    </source>
</reference>
<evidence type="ECO:0000313" key="1">
    <source>
        <dbReference type="EMBL" id="MDK4883881.1"/>
    </source>
</evidence>
<accession>A0AA90HRL5</accession>
<gene>
    <name evidence="2" type="ORF">P9867_005505</name>
    <name evidence="3" type="ORF">P9867_017460</name>
    <name evidence="1" type="ORF">P9867_20325</name>
</gene>
<evidence type="ECO:0000313" key="2">
    <source>
        <dbReference type="EMBL" id="MEC5496011.1"/>
    </source>
</evidence>
<dbReference type="Proteomes" id="UP001174156">
    <property type="component" value="Unassembled WGS sequence"/>
</dbReference>
<dbReference type="AlphaFoldDB" id="A0AA90HRL5"/>
<reference evidence="2" key="3">
    <citation type="submission" date="2024-01" db="EMBL/GenBank/DDBJ databases">
        <authorList>
            <person name="Macesic N."/>
        </authorList>
    </citation>
    <scope>NUCLEOTIDE SEQUENCE</scope>
    <source>
        <strain evidence="2">CPO519</strain>
    </source>
</reference>
<comment type="caution">
    <text evidence="1">The sequence shown here is derived from an EMBL/GenBank/DDBJ whole genome shotgun (WGS) entry which is preliminary data.</text>
</comment>
<dbReference type="RefSeq" id="WP_123785497.1">
    <property type="nucleotide sequence ID" value="NZ_JACDZB010000022.1"/>
</dbReference>
<name>A0AA90HRL5_ACIBA</name>
<organism evidence="1">
    <name type="scientific">Acinetobacter baumannii</name>
    <dbReference type="NCBI Taxonomy" id="470"/>
    <lineage>
        <taxon>Bacteria</taxon>
        <taxon>Pseudomonadati</taxon>
        <taxon>Pseudomonadota</taxon>
        <taxon>Gammaproteobacteria</taxon>
        <taxon>Moraxellales</taxon>
        <taxon>Moraxellaceae</taxon>
        <taxon>Acinetobacter</taxon>
        <taxon>Acinetobacter calcoaceticus/baumannii complex</taxon>
    </lineage>
</organism>